<organism evidence="2 3">
    <name type="scientific">Marininema mesophilum</name>
    <dbReference type="NCBI Taxonomy" id="1048340"/>
    <lineage>
        <taxon>Bacteria</taxon>
        <taxon>Bacillati</taxon>
        <taxon>Bacillota</taxon>
        <taxon>Bacilli</taxon>
        <taxon>Bacillales</taxon>
        <taxon>Thermoactinomycetaceae</taxon>
        <taxon>Marininema</taxon>
    </lineage>
</organism>
<dbReference type="InterPro" id="IPR055259">
    <property type="entry name" value="YkvP/CgeB_Glyco_trans-like"/>
</dbReference>
<evidence type="ECO:0000313" key="2">
    <source>
        <dbReference type="EMBL" id="SDW80218.1"/>
    </source>
</evidence>
<dbReference type="OrthoDB" id="5121913at2"/>
<dbReference type="AlphaFoldDB" id="A0A1H2WI86"/>
<dbReference type="STRING" id="1048340.SAMN05444487_106140"/>
<gene>
    <name evidence="2" type="ORF">SAMN05444487_106140</name>
</gene>
<dbReference type="Proteomes" id="UP000198534">
    <property type="component" value="Unassembled WGS sequence"/>
</dbReference>
<dbReference type="SUPFAM" id="SSF53756">
    <property type="entry name" value="UDP-Glycosyltransferase/glycogen phosphorylase"/>
    <property type="match status" value="1"/>
</dbReference>
<evidence type="ECO:0000259" key="1">
    <source>
        <dbReference type="Pfam" id="PF13524"/>
    </source>
</evidence>
<dbReference type="Gene3D" id="3.40.50.2000">
    <property type="entry name" value="Glycogen Phosphorylase B"/>
    <property type="match status" value="1"/>
</dbReference>
<dbReference type="Pfam" id="PF13524">
    <property type="entry name" value="Glyco_trans_1_2"/>
    <property type="match status" value="1"/>
</dbReference>
<feature type="domain" description="Spore protein YkvP/CgeB glycosyl transferase-like" evidence="1">
    <location>
        <begin position="168"/>
        <end position="303"/>
    </location>
</feature>
<evidence type="ECO:0000313" key="3">
    <source>
        <dbReference type="Proteomes" id="UP000198534"/>
    </source>
</evidence>
<dbReference type="EMBL" id="FNNQ01000006">
    <property type="protein sequence ID" value="SDW80218.1"/>
    <property type="molecule type" value="Genomic_DNA"/>
</dbReference>
<protein>
    <submittedName>
        <fullName evidence="2">Spore maturation protein CgeB</fullName>
    </submittedName>
</protein>
<name>A0A1H2WI86_9BACL</name>
<reference evidence="2 3" key="1">
    <citation type="submission" date="2016-10" db="EMBL/GenBank/DDBJ databases">
        <authorList>
            <person name="de Groot N.N."/>
        </authorList>
    </citation>
    <scope>NUCLEOTIDE SEQUENCE [LARGE SCALE GENOMIC DNA]</scope>
    <source>
        <strain evidence="2 3">DSM 45610</strain>
    </source>
</reference>
<proteinExistence type="predicted"/>
<sequence length="314" mass="37125">MANKGQLKILCITNDRSQQMEKSSYYLMEELKNHCQLAMWTENGHIEKILAQLPFTPDFILLNDFLDPQMCPLIDGLGSIAIPKGMLFHDISYELDIRKRYARQNKIDYIFTHYRDAFLKWYPDISSNMFWLPHHVNTDVYKDYQLTKTIDYLMIGAMTPHIYPLRVIMLNAMKKNPQFVYHSHPGYTTVKNIVKGTLIGEDYAKEINRAKIFLTCNSVYEYTLLKYFEVMACKTLLLAPKNKETFDLGMKDGVHFVSINRENFYNRARFYLEHAKEREQIAENGFHLVRKFHTTRKRAMELVSQIKETLKNYL</sequence>
<dbReference type="RefSeq" id="WP_091738724.1">
    <property type="nucleotide sequence ID" value="NZ_FNNQ01000006.1"/>
</dbReference>
<keyword evidence="3" id="KW-1185">Reference proteome</keyword>
<accession>A0A1H2WI86</accession>